<keyword evidence="3" id="KW-1185">Reference proteome</keyword>
<dbReference type="PANTHER" id="PTHR34196">
    <property type="entry name" value="OS02G0697700 PROTEIN"/>
    <property type="match status" value="1"/>
</dbReference>
<evidence type="ECO:0000313" key="2">
    <source>
        <dbReference type="EMBL" id="KAF5747530.1"/>
    </source>
</evidence>
<name>A0A7J7DMD0_TRIWF</name>
<organism evidence="2 3">
    <name type="scientific">Tripterygium wilfordii</name>
    <name type="common">Thunder God vine</name>
    <dbReference type="NCBI Taxonomy" id="458696"/>
    <lineage>
        <taxon>Eukaryota</taxon>
        <taxon>Viridiplantae</taxon>
        <taxon>Streptophyta</taxon>
        <taxon>Embryophyta</taxon>
        <taxon>Tracheophyta</taxon>
        <taxon>Spermatophyta</taxon>
        <taxon>Magnoliopsida</taxon>
        <taxon>eudicotyledons</taxon>
        <taxon>Gunneridae</taxon>
        <taxon>Pentapetalae</taxon>
        <taxon>rosids</taxon>
        <taxon>fabids</taxon>
        <taxon>Celastrales</taxon>
        <taxon>Celastraceae</taxon>
        <taxon>Tripterygium</taxon>
    </lineage>
</organism>
<feature type="region of interest" description="Disordered" evidence="1">
    <location>
        <begin position="36"/>
        <end position="134"/>
    </location>
</feature>
<dbReference type="InParanoid" id="A0A7J7DMD0"/>
<dbReference type="EMBL" id="JAAARO010000005">
    <property type="protein sequence ID" value="KAF5747530.1"/>
    <property type="molecule type" value="Genomic_DNA"/>
</dbReference>
<dbReference type="Proteomes" id="UP000593562">
    <property type="component" value="Unassembled WGS sequence"/>
</dbReference>
<dbReference type="FunCoup" id="A0A7J7DMD0">
    <property type="interactions" value="3"/>
</dbReference>
<evidence type="ECO:0000256" key="1">
    <source>
        <dbReference type="SAM" id="MobiDB-lite"/>
    </source>
</evidence>
<sequence>MLADVSCHDNEELSEALLIDETRELNRKSGMNLDFEFGPLEHPMEPPEEDRPVKCPMPSSSVINMDREMHEERQCFRKTAESPAGVNMEGIVSETTEPPERAARKRHHKLTHGDHIITPLPRIPPFPPLPSQKF</sequence>
<gene>
    <name evidence="2" type="ORF">HS088_TW05G00253</name>
</gene>
<feature type="compositionally biased region" description="Pro residues" evidence="1">
    <location>
        <begin position="121"/>
        <end position="134"/>
    </location>
</feature>
<protein>
    <submittedName>
        <fullName evidence="2">Uncharacterized protein</fullName>
    </submittedName>
</protein>
<dbReference type="PANTHER" id="PTHR34196:SF4">
    <property type="entry name" value="OS06G0208200 PROTEIN"/>
    <property type="match status" value="1"/>
</dbReference>
<evidence type="ECO:0000313" key="3">
    <source>
        <dbReference type="Proteomes" id="UP000593562"/>
    </source>
</evidence>
<proteinExistence type="predicted"/>
<dbReference type="AlphaFoldDB" id="A0A7J7DMD0"/>
<feature type="compositionally biased region" description="Basic and acidic residues" evidence="1">
    <location>
        <begin position="42"/>
        <end position="53"/>
    </location>
</feature>
<comment type="caution">
    <text evidence="2">The sequence shown here is derived from an EMBL/GenBank/DDBJ whole genome shotgun (WGS) entry which is preliminary data.</text>
</comment>
<accession>A0A7J7DMD0</accession>
<reference evidence="2 3" key="1">
    <citation type="journal article" date="2020" name="Nat. Commun.">
        <title>Genome of Tripterygium wilfordii and identification of cytochrome P450 involved in triptolide biosynthesis.</title>
        <authorList>
            <person name="Tu L."/>
            <person name="Su P."/>
            <person name="Zhang Z."/>
            <person name="Gao L."/>
            <person name="Wang J."/>
            <person name="Hu T."/>
            <person name="Zhou J."/>
            <person name="Zhang Y."/>
            <person name="Zhao Y."/>
            <person name="Liu Y."/>
            <person name="Song Y."/>
            <person name="Tong Y."/>
            <person name="Lu Y."/>
            <person name="Yang J."/>
            <person name="Xu C."/>
            <person name="Jia M."/>
            <person name="Peters R.J."/>
            <person name="Huang L."/>
            <person name="Gao W."/>
        </authorList>
    </citation>
    <scope>NUCLEOTIDE SEQUENCE [LARGE SCALE GENOMIC DNA]</scope>
    <source>
        <strain evidence="3">cv. XIE 37</strain>
        <tissue evidence="2">Leaf</tissue>
    </source>
</reference>
<feature type="compositionally biased region" description="Basic and acidic residues" evidence="1">
    <location>
        <begin position="65"/>
        <end position="80"/>
    </location>
</feature>
<dbReference type="OrthoDB" id="1269099at2759"/>